<comment type="subcellular location">
    <subcellularLocation>
        <location evidence="1">Membrane</location>
        <topology evidence="1">Multi-pass membrane protein</topology>
    </subcellularLocation>
</comment>
<dbReference type="PANTHER" id="PTHR36926">
    <property type="entry name" value="COLICIN V PRODUCTION PROTEIN"/>
    <property type="match status" value="1"/>
</dbReference>
<evidence type="ECO:0000313" key="7">
    <source>
        <dbReference type="Proteomes" id="UP000824988"/>
    </source>
</evidence>
<dbReference type="GO" id="GO:0016020">
    <property type="term" value="C:membrane"/>
    <property type="evidence" value="ECO:0007669"/>
    <property type="project" value="UniProtKB-SubCell"/>
</dbReference>
<evidence type="ECO:0000256" key="5">
    <source>
        <dbReference type="SAM" id="Phobius"/>
    </source>
</evidence>
<dbReference type="InterPro" id="IPR052719">
    <property type="entry name" value="CvpA-like"/>
</dbReference>
<feature type="transmembrane region" description="Helical" evidence="5">
    <location>
        <begin position="63"/>
        <end position="88"/>
    </location>
</feature>
<dbReference type="EMBL" id="AP019782">
    <property type="protein sequence ID" value="BBL71025.1"/>
    <property type="molecule type" value="Genomic_DNA"/>
</dbReference>
<dbReference type="RefSeq" id="WP_221048789.1">
    <property type="nucleotide sequence ID" value="NZ_AP019782.1"/>
</dbReference>
<dbReference type="InterPro" id="IPR003825">
    <property type="entry name" value="Colicin-V_CvpA"/>
</dbReference>
<dbReference type="Pfam" id="PF02674">
    <property type="entry name" value="Colicin_V"/>
    <property type="match status" value="1"/>
</dbReference>
<dbReference type="PANTHER" id="PTHR36926:SF1">
    <property type="entry name" value="COLICIN V PRODUCTION PROTEIN"/>
    <property type="match status" value="1"/>
</dbReference>
<proteinExistence type="predicted"/>
<dbReference type="KEGG" id="moz:MoryE10_16310"/>
<evidence type="ECO:0000256" key="3">
    <source>
        <dbReference type="ARBA" id="ARBA00022989"/>
    </source>
</evidence>
<keyword evidence="7" id="KW-1185">Reference proteome</keyword>
<feature type="transmembrane region" description="Helical" evidence="5">
    <location>
        <begin position="100"/>
        <end position="124"/>
    </location>
</feature>
<evidence type="ECO:0000256" key="2">
    <source>
        <dbReference type="ARBA" id="ARBA00022692"/>
    </source>
</evidence>
<evidence type="ECO:0000313" key="6">
    <source>
        <dbReference type="EMBL" id="BBL71025.1"/>
    </source>
</evidence>
<reference evidence="6" key="1">
    <citation type="submission" date="2019-06" db="EMBL/GenBank/DDBJ databases">
        <title>Complete genome sequence of Methylogaea oryzae strain JCM16910.</title>
        <authorList>
            <person name="Asakawa S."/>
        </authorList>
    </citation>
    <scope>NUCLEOTIDE SEQUENCE</scope>
    <source>
        <strain evidence="6">E10</strain>
    </source>
</reference>
<protein>
    <recommendedName>
        <fullName evidence="8">Colicin V production protein</fullName>
    </recommendedName>
</protein>
<organism evidence="6 7">
    <name type="scientific">Methylogaea oryzae</name>
    <dbReference type="NCBI Taxonomy" id="1295382"/>
    <lineage>
        <taxon>Bacteria</taxon>
        <taxon>Pseudomonadati</taxon>
        <taxon>Pseudomonadota</taxon>
        <taxon>Gammaproteobacteria</taxon>
        <taxon>Methylococcales</taxon>
        <taxon>Methylococcaceae</taxon>
        <taxon>Methylogaea</taxon>
    </lineage>
</organism>
<accession>A0A8D5AME7</accession>
<keyword evidence="3 5" id="KW-1133">Transmembrane helix</keyword>
<evidence type="ECO:0000256" key="1">
    <source>
        <dbReference type="ARBA" id="ARBA00004141"/>
    </source>
</evidence>
<dbReference type="AlphaFoldDB" id="A0A8D5AME7"/>
<feature type="transmembrane region" description="Helical" evidence="5">
    <location>
        <begin position="6"/>
        <end position="25"/>
    </location>
</feature>
<sequence length="163" mass="17458">MIWIDYAIIGLISLSAIVGLIRGFVREGFSLALWILAGWIGLTFSREFSVYLEASISMPSARIAAAFGILFVMTLVVGGLVGFLVSKLVSATGFSGTDRLAGLVFGVARGAVIVSVLVLLAGVTPLPEDPWWKESQLIPPFQKLALWLRGQLPAGVAGYVTYR</sequence>
<keyword evidence="4 5" id="KW-0472">Membrane</keyword>
<dbReference type="Proteomes" id="UP000824988">
    <property type="component" value="Chromosome"/>
</dbReference>
<feature type="transmembrane region" description="Helical" evidence="5">
    <location>
        <begin position="32"/>
        <end position="51"/>
    </location>
</feature>
<keyword evidence="2 5" id="KW-0812">Transmembrane</keyword>
<evidence type="ECO:0008006" key="8">
    <source>
        <dbReference type="Google" id="ProtNLM"/>
    </source>
</evidence>
<name>A0A8D5AME7_9GAMM</name>
<dbReference type="GO" id="GO:0009403">
    <property type="term" value="P:toxin biosynthetic process"/>
    <property type="evidence" value="ECO:0007669"/>
    <property type="project" value="InterPro"/>
</dbReference>
<evidence type="ECO:0000256" key="4">
    <source>
        <dbReference type="ARBA" id="ARBA00023136"/>
    </source>
</evidence>
<gene>
    <name evidence="6" type="ORF">MoryE10_16310</name>
</gene>